<keyword evidence="13" id="KW-1185">Reference proteome</keyword>
<evidence type="ECO:0000256" key="6">
    <source>
        <dbReference type="ARBA" id="ARBA00022824"/>
    </source>
</evidence>
<keyword evidence="4" id="KW-0337">GPI-anchor biosynthesis</keyword>
<proteinExistence type="inferred from homology"/>
<dbReference type="AlphaFoldDB" id="A0A5N6KP49"/>
<evidence type="ECO:0000256" key="10">
    <source>
        <dbReference type="SAM" id="MobiDB-lite"/>
    </source>
</evidence>
<keyword evidence="7 11" id="KW-1133">Transmembrane helix</keyword>
<evidence type="ECO:0000256" key="2">
    <source>
        <dbReference type="ARBA" id="ARBA00004687"/>
    </source>
</evidence>
<feature type="transmembrane region" description="Helical" evidence="11">
    <location>
        <begin position="49"/>
        <end position="67"/>
    </location>
</feature>
<evidence type="ECO:0000256" key="4">
    <source>
        <dbReference type="ARBA" id="ARBA00022502"/>
    </source>
</evidence>
<feature type="region of interest" description="Disordered" evidence="10">
    <location>
        <begin position="1"/>
        <end position="22"/>
    </location>
</feature>
<gene>
    <name evidence="12" type="ORF">FH972_021158</name>
</gene>
<dbReference type="OrthoDB" id="1538253at2759"/>
<dbReference type="EMBL" id="VIBQ01000009">
    <property type="protein sequence ID" value="KAB8336850.1"/>
    <property type="molecule type" value="Genomic_DNA"/>
</dbReference>
<evidence type="ECO:0000313" key="13">
    <source>
        <dbReference type="Proteomes" id="UP000327013"/>
    </source>
</evidence>
<comment type="pathway">
    <text evidence="2">Glycolipid biosynthesis; glycosylphosphatidylinositol-anchor biosynthesis.</text>
</comment>
<organism evidence="12 13">
    <name type="scientific">Carpinus fangiana</name>
    <dbReference type="NCBI Taxonomy" id="176857"/>
    <lineage>
        <taxon>Eukaryota</taxon>
        <taxon>Viridiplantae</taxon>
        <taxon>Streptophyta</taxon>
        <taxon>Embryophyta</taxon>
        <taxon>Tracheophyta</taxon>
        <taxon>Spermatophyta</taxon>
        <taxon>Magnoliopsida</taxon>
        <taxon>eudicotyledons</taxon>
        <taxon>Gunneridae</taxon>
        <taxon>Pentapetalae</taxon>
        <taxon>rosids</taxon>
        <taxon>fabids</taxon>
        <taxon>Fagales</taxon>
        <taxon>Betulaceae</taxon>
        <taxon>Carpinus</taxon>
    </lineage>
</organism>
<accession>A0A5N6KP49</accession>
<dbReference type="Proteomes" id="UP000327013">
    <property type="component" value="Unassembled WGS sequence"/>
</dbReference>
<dbReference type="GO" id="GO:0006506">
    <property type="term" value="P:GPI anchor biosynthetic process"/>
    <property type="evidence" value="ECO:0007669"/>
    <property type="project" value="UniProtKB-UniPathway"/>
</dbReference>
<evidence type="ECO:0000256" key="3">
    <source>
        <dbReference type="ARBA" id="ARBA00005316"/>
    </source>
</evidence>
<dbReference type="PANTHER" id="PTHR21072">
    <property type="entry name" value="GPI TRANSAMIDASE COMPONENT PIG-S"/>
    <property type="match status" value="1"/>
</dbReference>
<dbReference type="Pfam" id="PF10510">
    <property type="entry name" value="PIG-S"/>
    <property type="match status" value="1"/>
</dbReference>
<evidence type="ECO:0000313" key="12">
    <source>
        <dbReference type="EMBL" id="KAB8336850.1"/>
    </source>
</evidence>
<name>A0A5N6KP49_9ROSI</name>
<dbReference type="GO" id="GO:0016255">
    <property type="term" value="P:attachment of GPI anchor to protein"/>
    <property type="evidence" value="ECO:0007669"/>
    <property type="project" value="InterPro"/>
</dbReference>
<evidence type="ECO:0000256" key="7">
    <source>
        <dbReference type="ARBA" id="ARBA00022989"/>
    </source>
</evidence>
<keyword evidence="6" id="KW-0256">Endoplasmic reticulum</keyword>
<evidence type="ECO:0008006" key="14">
    <source>
        <dbReference type="Google" id="ProtNLM"/>
    </source>
</evidence>
<evidence type="ECO:0000256" key="9">
    <source>
        <dbReference type="ARBA" id="ARBA00023180"/>
    </source>
</evidence>
<evidence type="ECO:0000256" key="11">
    <source>
        <dbReference type="SAM" id="Phobius"/>
    </source>
</evidence>
<dbReference type="PANTHER" id="PTHR21072:SF13">
    <property type="entry name" value="GPI TRANSAMIDASE COMPONENT PIG-S"/>
    <property type="match status" value="1"/>
</dbReference>
<evidence type="ECO:0000256" key="8">
    <source>
        <dbReference type="ARBA" id="ARBA00023136"/>
    </source>
</evidence>
<comment type="similarity">
    <text evidence="3">Belongs to the PIGS family.</text>
</comment>
<keyword evidence="8 11" id="KW-0472">Membrane</keyword>
<comment type="subcellular location">
    <subcellularLocation>
        <location evidence="1">Endoplasmic reticulum membrane</location>
        <topology evidence="1">Multi-pass membrane protein</topology>
    </subcellularLocation>
</comment>
<dbReference type="UniPathway" id="UPA00196"/>
<dbReference type="GO" id="GO:0042765">
    <property type="term" value="C:GPI-anchor transamidase complex"/>
    <property type="evidence" value="ECO:0007669"/>
    <property type="project" value="InterPro"/>
</dbReference>
<dbReference type="InterPro" id="IPR019540">
    <property type="entry name" value="PtdIno-glycan_biosynth_class_S"/>
</dbReference>
<comment type="caution">
    <text evidence="12">The sequence shown here is derived from an EMBL/GenBank/DDBJ whole genome shotgun (WGS) entry which is preliminary data.</text>
</comment>
<protein>
    <recommendedName>
        <fullName evidence="14">GPI transamidase component PIG-S</fullName>
    </recommendedName>
</protein>
<sequence length="562" mass="60486">MSPDRGDSPSAGPKGFGPAHIDSKKIVEAVKATRDPPPESQESIDSRRWIVLSFLLIVSLLGLPLWWKTTTVYRSDLPYQSMYHWDAGNACDPVFPLQVVLESPHVPVDQSQKLLNLAQRALDELNAFSAHHLRLVDSTQKSENTVLTVQLLPTDAAASPTAVLQPHATSLDIAFAPSLLPSSSATSSSLASFIADELHNTFLHEQATIAHMIASSPGSHPSSKPLSPEFLALLEDRKTRAMKYSPTYHLTFTLLTPTASPANWEIEAAVHSIINPLVRALSSVSTFTIDTQVQPYAIFSSSVHPVHNEAQSAWFLDQAELGAFINAAEWPLSPSIGEGNTINFLLYVPAPEQTPLYIVPSDATADASSQLHSWLLPQWGSAYILNLPPSALSTGTISAKDLEAPLLSFSTHLLALLGLPEEPHKSLPLRLASLRRTLTLSLLHSSASTLGALARLTQSLPSISIPKPAAASVAHTLSSLDQACAALKIGDFKEALVKAREADIEAERAFFDKSMVGQVYFPDEHKVAVYLPLLGPVAVPLILAFVKEAKAGVACLKALKGV</sequence>
<evidence type="ECO:0000256" key="5">
    <source>
        <dbReference type="ARBA" id="ARBA00022692"/>
    </source>
</evidence>
<keyword evidence="5 11" id="KW-0812">Transmembrane</keyword>
<evidence type="ECO:0000256" key="1">
    <source>
        <dbReference type="ARBA" id="ARBA00004477"/>
    </source>
</evidence>
<keyword evidence="9" id="KW-0325">Glycoprotein</keyword>
<reference evidence="12 13" key="1">
    <citation type="submission" date="2019-06" db="EMBL/GenBank/DDBJ databases">
        <title>A chromosomal-level reference genome of Carpinus fangiana (Coryloideae, Betulaceae).</title>
        <authorList>
            <person name="Yang X."/>
            <person name="Wang Z."/>
            <person name="Zhang L."/>
            <person name="Hao G."/>
            <person name="Liu J."/>
            <person name="Yang Y."/>
        </authorList>
    </citation>
    <scope>NUCLEOTIDE SEQUENCE [LARGE SCALE GENOMIC DNA]</scope>
    <source>
        <strain evidence="12">Cfa_2016G</strain>
        <tissue evidence="12">Leaf</tissue>
    </source>
</reference>